<organism evidence="1 2">
    <name type="scientific">Dendrobium catenatum</name>
    <dbReference type="NCBI Taxonomy" id="906689"/>
    <lineage>
        <taxon>Eukaryota</taxon>
        <taxon>Viridiplantae</taxon>
        <taxon>Streptophyta</taxon>
        <taxon>Embryophyta</taxon>
        <taxon>Tracheophyta</taxon>
        <taxon>Spermatophyta</taxon>
        <taxon>Magnoliopsida</taxon>
        <taxon>Liliopsida</taxon>
        <taxon>Asparagales</taxon>
        <taxon>Orchidaceae</taxon>
        <taxon>Epidendroideae</taxon>
        <taxon>Malaxideae</taxon>
        <taxon>Dendrobiinae</taxon>
        <taxon>Dendrobium</taxon>
    </lineage>
</organism>
<proteinExistence type="predicted"/>
<gene>
    <name evidence="1" type="ORF">MA16_Dca018141</name>
</gene>
<keyword evidence="2" id="KW-1185">Reference proteome</keyword>
<dbReference type="EMBL" id="KZ502648">
    <property type="protein sequence ID" value="PKU75071.1"/>
    <property type="molecule type" value="Genomic_DNA"/>
</dbReference>
<evidence type="ECO:0000313" key="2">
    <source>
        <dbReference type="Proteomes" id="UP000233837"/>
    </source>
</evidence>
<accession>A0A2I0WHF4</accession>
<sequence length="71" mass="8873">MLKETGIQVQNFLMFISQLGMLLKTRKKKERQLDKELNLPPSIMLFLKIYKFKSHKWRRIFLWNKFRKFRI</sequence>
<reference evidence="1 2" key="1">
    <citation type="journal article" date="2016" name="Sci. Rep.">
        <title>The Dendrobium catenatum Lindl. genome sequence provides insights into polysaccharide synthase, floral development and adaptive evolution.</title>
        <authorList>
            <person name="Zhang G.Q."/>
            <person name="Xu Q."/>
            <person name="Bian C."/>
            <person name="Tsai W.C."/>
            <person name="Yeh C.M."/>
            <person name="Liu K.W."/>
            <person name="Yoshida K."/>
            <person name="Zhang L.S."/>
            <person name="Chang S.B."/>
            <person name="Chen F."/>
            <person name="Shi Y."/>
            <person name="Su Y.Y."/>
            <person name="Zhang Y.Q."/>
            <person name="Chen L.J."/>
            <person name="Yin Y."/>
            <person name="Lin M."/>
            <person name="Huang H."/>
            <person name="Deng H."/>
            <person name="Wang Z.W."/>
            <person name="Zhu S.L."/>
            <person name="Zhao X."/>
            <person name="Deng C."/>
            <person name="Niu S.C."/>
            <person name="Huang J."/>
            <person name="Wang M."/>
            <person name="Liu G.H."/>
            <person name="Yang H.J."/>
            <person name="Xiao X.J."/>
            <person name="Hsiao Y.Y."/>
            <person name="Wu W.L."/>
            <person name="Chen Y.Y."/>
            <person name="Mitsuda N."/>
            <person name="Ohme-Takagi M."/>
            <person name="Luo Y.B."/>
            <person name="Van de Peer Y."/>
            <person name="Liu Z.J."/>
        </authorList>
    </citation>
    <scope>NUCLEOTIDE SEQUENCE [LARGE SCALE GENOMIC DNA]</scope>
    <source>
        <tissue evidence="1">The whole plant</tissue>
    </source>
</reference>
<name>A0A2I0WHF4_9ASPA</name>
<reference evidence="1 2" key="2">
    <citation type="journal article" date="2017" name="Nature">
        <title>The Apostasia genome and the evolution of orchids.</title>
        <authorList>
            <person name="Zhang G.Q."/>
            <person name="Liu K.W."/>
            <person name="Li Z."/>
            <person name="Lohaus R."/>
            <person name="Hsiao Y.Y."/>
            <person name="Niu S.C."/>
            <person name="Wang J.Y."/>
            <person name="Lin Y.C."/>
            <person name="Xu Q."/>
            <person name="Chen L.J."/>
            <person name="Yoshida K."/>
            <person name="Fujiwara S."/>
            <person name="Wang Z.W."/>
            <person name="Zhang Y.Q."/>
            <person name="Mitsuda N."/>
            <person name="Wang M."/>
            <person name="Liu G.H."/>
            <person name="Pecoraro L."/>
            <person name="Huang H.X."/>
            <person name="Xiao X.J."/>
            <person name="Lin M."/>
            <person name="Wu X.Y."/>
            <person name="Wu W.L."/>
            <person name="Chen Y.Y."/>
            <person name="Chang S.B."/>
            <person name="Sakamoto S."/>
            <person name="Ohme-Takagi M."/>
            <person name="Yagi M."/>
            <person name="Zeng S.J."/>
            <person name="Shen C.Y."/>
            <person name="Yeh C.M."/>
            <person name="Luo Y.B."/>
            <person name="Tsai W.C."/>
            <person name="Van de Peer Y."/>
            <person name="Liu Z.J."/>
        </authorList>
    </citation>
    <scope>NUCLEOTIDE SEQUENCE [LARGE SCALE GENOMIC DNA]</scope>
    <source>
        <tissue evidence="1">The whole plant</tissue>
    </source>
</reference>
<protein>
    <submittedName>
        <fullName evidence="1">Uncharacterized protein</fullName>
    </submittedName>
</protein>
<dbReference type="AlphaFoldDB" id="A0A2I0WHF4"/>
<dbReference type="Proteomes" id="UP000233837">
    <property type="component" value="Unassembled WGS sequence"/>
</dbReference>
<evidence type="ECO:0000313" key="1">
    <source>
        <dbReference type="EMBL" id="PKU75071.1"/>
    </source>
</evidence>